<dbReference type="EMBL" id="LAZR01033882">
    <property type="protein sequence ID" value="KKL46859.1"/>
    <property type="molecule type" value="Genomic_DNA"/>
</dbReference>
<accession>A0A0F9CCR9</accession>
<protein>
    <submittedName>
        <fullName evidence="1">Uncharacterized protein</fullName>
    </submittedName>
</protein>
<comment type="caution">
    <text evidence="1">The sequence shown here is derived from an EMBL/GenBank/DDBJ whole genome shotgun (WGS) entry which is preliminary data.</text>
</comment>
<feature type="non-terminal residue" evidence="1">
    <location>
        <position position="1"/>
    </location>
</feature>
<evidence type="ECO:0000313" key="1">
    <source>
        <dbReference type="EMBL" id="KKL46859.1"/>
    </source>
</evidence>
<name>A0A0F9CCR9_9ZZZZ</name>
<dbReference type="AlphaFoldDB" id="A0A0F9CCR9"/>
<reference evidence="1" key="1">
    <citation type="journal article" date="2015" name="Nature">
        <title>Complex archaea that bridge the gap between prokaryotes and eukaryotes.</title>
        <authorList>
            <person name="Spang A."/>
            <person name="Saw J.H."/>
            <person name="Jorgensen S.L."/>
            <person name="Zaremba-Niedzwiedzka K."/>
            <person name="Martijn J."/>
            <person name="Lind A.E."/>
            <person name="van Eijk R."/>
            <person name="Schleper C."/>
            <person name="Guy L."/>
            <person name="Ettema T.J."/>
        </authorList>
    </citation>
    <scope>NUCLEOTIDE SEQUENCE</scope>
</reference>
<organism evidence="1">
    <name type="scientific">marine sediment metagenome</name>
    <dbReference type="NCBI Taxonomy" id="412755"/>
    <lineage>
        <taxon>unclassified sequences</taxon>
        <taxon>metagenomes</taxon>
        <taxon>ecological metagenomes</taxon>
    </lineage>
</organism>
<gene>
    <name evidence="1" type="ORF">LCGC14_2341370</name>
</gene>
<proteinExistence type="predicted"/>
<sequence>VIGLCPLDDGPLVRRLDLAGLLDLTEDEALGLEVGTFTIGYCPVGNHVLIRTVPLPVVGEDDLIPLEP</sequence>